<sequence length="1032" mass="108948">MIKQILTAGFLLILLVGCNSSETVDIPQAEKVSVSTIESKASSTEVLSVTSVPSSVVDSSAGSKGEASTVAAPTPTPKPSFPKRVVEKVKEVLSTVQKTPVATPTVTATVSQKPSSSDSKTESKPDESSSFKTPDLTVDSSGSGRNHLTTVENELVLSPPESTAITIDHDAAAGNVLVSAGEGTVPPNASVLVANMELGNVAVVEADSKGAFGITIPAHAGTHLLVKQDSTKAGYSVIRSGIEEIIDSEQIGSPGIVLRVPVVPSATESSGYSVAGGARVTDDGPPWLFEGNLSDIVFQPDGTFDVTGQIKVLTNIQSLNEVSVGFSGQMLGDENGYQIGPAGDFLSNIMTPTGLPIERTEQEGALDIFSPNCGTGNLEWRKASDGLVADVSCEVQVESDAPAGTYVTWLRLDTPDSVREIIQPSDKLLTLGNALGQGNSIALAMVTVGPAEPLRLTTTLLADLLQEGTRGGVLAREDADLLAIGSRIITHHNPIVPRLDPYGDPWRHRLDPYLPLMGITDRDPPAVPLIAFDFSNSELMITVERPDGKTDVLGPGPFTAYGVKTPTTPDGGQIAGGGGHIGEIPQLLGQADIFEYQFPFDGDYVVHLAGHIADENGQILEVTGTFDLVVANSLDIETLLLPGTPFEVGGSLPVGLQVYPGVPADVTFTVTHIGADNVVTKKEYTGVANAGGWWDGGGQSFSFTAAGEYLLEAEARYPDTEERLWAGRMKYGSVVATPNGPIIAHGLRGHDTIDYIPPPWGFGSDFSADGHLQFPYFTGDIFWGMEGPEKARGDVTGLSHNLGSGPGDSVNVGLSMQIVDEDHPLVKRALKQAEESMSEEKYKDLLKAGQVPLITTPEEDDPLNCGERCGRGPGGSMGIRPEELSLLAYTYGSAQRPGVRVRELIQGEGATSAYWRFTDAYHMQSGNGREGDLPGDFKFLYGGTVIRDIEAQDGVFAIYGSGWVLTDDDDPMGSRFMPPFQGNAGGPTGGPLFTLHGREVDMFFVPLGVRPGAVLEVGNTFRMAGPIMPTLP</sequence>
<dbReference type="AlphaFoldDB" id="A0A381VB16"/>
<feature type="compositionally biased region" description="Polar residues" evidence="1">
    <location>
        <begin position="130"/>
        <end position="146"/>
    </location>
</feature>
<organism evidence="2">
    <name type="scientific">marine metagenome</name>
    <dbReference type="NCBI Taxonomy" id="408172"/>
    <lineage>
        <taxon>unclassified sequences</taxon>
        <taxon>metagenomes</taxon>
        <taxon>ecological metagenomes</taxon>
    </lineage>
</organism>
<feature type="region of interest" description="Disordered" evidence="1">
    <location>
        <begin position="51"/>
        <end position="83"/>
    </location>
</feature>
<proteinExistence type="predicted"/>
<dbReference type="PROSITE" id="PS51257">
    <property type="entry name" value="PROKAR_LIPOPROTEIN"/>
    <property type="match status" value="1"/>
</dbReference>
<gene>
    <name evidence="2" type="ORF">METZ01_LOCUS90168</name>
</gene>
<name>A0A381VB16_9ZZZZ</name>
<feature type="non-terminal residue" evidence="2">
    <location>
        <position position="1032"/>
    </location>
</feature>
<evidence type="ECO:0000313" key="2">
    <source>
        <dbReference type="EMBL" id="SVA37314.1"/>
    </source>
</evidence>
<feature type="compositionally biased region" description="Low complexity" evidence="1">
    <location>
        <begin position="51"/>
        <end position="63"/>
    </location>
</feature>
<evidence type="ECO:0000256" key="1">
    <source>
        <dbReference type="SAM" id="MobiDB-lite"/>
    </source>
</evidence>
<dbReference type="EMBL" id="UINC01008285">
    <property type="protein sequence ID" value="SVA37314.1"/>
    <property type="molecule type" value="Genomic_DNA"/>
</dbReference>
<feature type="compositionally biased region" description="Basic and acidic residues" evidence="1">
    <location>
        <begin position="119"/>
        <end position="129"/>
    </location>
</feature>
<accession>A0A381VB16</accession>
<protein>
    <submittedName>
        <fullName evidence="2">Uncharacterized protein</fullName>
    </submittedName>
</protein>
<reference evidence="2" key="1">
    <citation type="submission" date="2018-05" db="EMBL/GenBank/DDBJ databases">
        <authorList>
            <person name="Lanie J.A."/>
            <person name="Ng W.-L."/>
            <person name="Kazmierczak K.M."/>
            <person name="Andrzejewski T.M."/>
            <person name="Davidsen T.M."/>
            <person name="Wayne K.J."/>
            <person name="Tettelin H."/>
            <person name="Glass J.I."/>
            <person name="Rusch D."/>
            <person name="Podicherti R."/>
            <person name="Tsui H.-C.T."/>
            <person name="Winkler M.E."/>
        </authorList>
    </citation>
    <scope>NUCLEOTIDE SEQUENCE</scope>
</reference>
<feature type="region of interest" description="Disordered" evidence="1">
    <location>
        <begin position="104"/>
        <end position="146"/>
    </location>
</feature>